<protein>
    <submittedName>
        <fullName evidence="2">Uncharacterized protein</fullName>
    </submittedName>
</protein>
<accession>Q6YSW2</accession>
<gene>
    <name evidence="2" type="primary">B1032F05.17</name>
</gene>
<name>Q6YSW2_ORYSJ</name>
<evidence type="ECO:0000256" key="1">
    <source>
        <dbReference type="SAM" id="MobiDB-lite"/>
    </source>
</evidence>
<feature type="compositionally biased region" description="Polar residues" evidence="1">
    <location>
        <begin position="1"/>
        <end position="10"/>
    </location>
</feature>
<dbReference type="AlphaFoldDB" id="Q6YSW2"/>
<feature type="region of interest" description="Disordered" evidence="1">
    <location>
        <begin position="1"/>
        <end position="33"/>
    </location>
</feature>
<dbReference type="EMBL" id="AP006343">
    <property type="protein sequence ID" value="BAC84778.1"/>
    <property type="molecule type" value="Genomic_DNA"/>
</dbReference>
<proteinExistence type="predicted"/>
<sequence>MGEQGETSPTCACDGNAADEIESSALPTGDEGFSFEIENDGFIRSIRPRLTGTA</sequence>
<organism evidence="2 3">
    <name type="scientific">Oryza sativa subsp. japonica</name>
    <name type="common">Rice</name>
    <dbReference type="NCBI Taxonomy" id="39947"/>
    <lineage>
        <taxon>Eukaryota</taxon>
        <taxon>Viridiplantae</taxon>
        <taxon>Streptophyta</taxon>
        <taxon>Embryophyta</taxon>
        <taxon>Tracheophyta</taxon>
        <taxon>Spermatophyta</taxon>
        <taxon>Magnoliopsida</taxon>
        <taxon>Liliopsida</taxon>
        <taxon>Poales</taxon>
        <taxon>Poaceae</taxon>
        <taxon>BOP clade</taxon>
        <taxon>Oryzoideae</taxon>
        <taxon>Oryzeae</taxon>
        <taxon>Oryzinae</taxon>
        <taxon>Oryza</taxon>
        <taxon>Oryza sativa</taxon>
    </lineage>
</organism>
<reference evidence="3" key="2">
    <citation type="journal article" date="2008" name="Nucleic Acids Res.">
        <title>The rice annotation project database (RAP-DB): 2008 update.</title>
        <authorList>
            <consortium name="The rice annotation project (RAP)"/>
        </authorList>
    </citation>
    <scope>GENOME REANNOTATION</scope>
    <source>
        <strain evidence="3">cv. Nipponbare</strain>
    </source>
</reference>
<reference evidence="3" key="1">
    <citation type="journal article" date="2005" name="Nature">
        <title>The map-based sequence of the rice genome.</title>
        <authorList>
            <consortium name="International rice genome sequencing project (IRGSP)"/>
            <person name="Matsumoto T."/>
            <person name="Wu J."/>
            <person name="Kanamori H."/>
            <person name="Katayose Y."/>
            <person name="Fujisawa M."/>
            <person name="Namiki N."/>
            <person name="Mizuno H."/>
            <person name="Yamamoto K."/>
            <person name="Antonio B.A."/>
            <person name="Baba T."/>
            <person name="Sakata K."/>
            <person name="Nagamura Y."/>
            <person name="Aoki H."/>
            <person name="Arikawa K."/>
            <person name="Arita K."/>
            <person name="Bito T."/>
            <person name="Chiden Y."/>
            <person name="Fujitsuka N."/>
            <person name="Fukunaka R."/>
            <person name="Hamada M."/>
            <person name="Harada C."/>
            <person name="Hayashi A."/>
            <person name="Hijishita S."/>
            <person name="Honda M."/>
            <person name="Hosokawa S."/>
            <person name="Ichikawa Y."/>
            <person name="Idonuma A."/>
            <person name="Iijima M."/>
            <person name="Ikeda M."/>
            <person name="Ikeno M."/>
            <person name="Ito K."/>
            <person name="Ito S."/>
            <person name="Ito T."/>
            <person name="Ito Y."/>
            <person name="Ito Y."/>
            <person name="Iwabuchi A."/>
            <person name="Kamiya K."/>
            <person name="Karasawa W."/>
            <person name="Kurita K."/>
            <person name="Katagiri S."/>
            <person name="Kikuta A."/>
            <person name="Kobayashi H."/>
            <person name="Kobayashi N."/>
            <person name="Machita K."/>
            <person name="Maehara T."/>
            <person name="Masukawa M."/>
            <person name="Mizubayashi T."/>
            <person name="Mukai Y."/>
            <person name="Nagasaki H."/>
            <person name="Nagata Y."/>
            <person name="Naito S."/>
            <person name="Nakashima M."/>
            <person name="Nakama Y."/>
            <person name="Nakamichi Y."/>
            <person name="Nakamura M."/>
            <person name="Meguro A."/>
            <person name="Negishi M."/>
            <person name="Ohta I."/>
            <person name="Ohta T."/>
            <person name="Okamoto M."/>
            <person name="Ono N."/>
            <person name="Saji S."/>
            <person name="Sakaguchi M."/>
            <person name="Sakai K."/>
            <person name="Shibata M."/>
            <person name="Shimokawa T."/>
            <person name="Song J."/>
            <person name="Takazaki Y."/>
            <person name="Terasawa K."/>
            <person name="Tsugane M."/>
            <person name="Tsuji K."/>
            <person name="Ueda S."/>
            <person name="Waki K."/>
            <person name="Yamagata H."/>
            <person name="Yamamoto M."/>
            <person name="Yamamoto S."/>
            <person name="Yamane H."/>
            <person name="Yoshiki S."/>
            <person name="Yoshihara R."/>
            <person name="Yukawa K."/>
            <person name="Zhong H."/>
            <person name="Yano M."/>
            <person name="Yuan Q."/>
            <person name="Ouyang S."/>
            <person name="Liu J."/>
            <person name="Jones K.M."/>
            <person name="Gansberger K."/>
            <person name="Moffat K."/>
            <person name="Hill J."/>
            <person name="Bera J."/>
            <person name="Fadrosh D."/>
            <person name="Jin S."/>
            <person name="Johri S."/>
            <person name="Kim M."/>
            <person name="Overton L."/>
            <person name="Reardon M."/>
            <person name="Tsitrin T."/>
            <person name="Vuong H."/>
            <person name="Weaver B."/>
            <person name="Ciecko A."/>
            <person name="Tallon L."/>
            <person name="Jackson J."/>
            <person name="Pai G."/>
            <person name="Aken S.V."/>
            <person name="Utterback T."/>
            <person name="Reidmuller S."/>
            <person name="Feldblyum T."/>
            <person name="Hsiao J."/>
            <person name="Zismann V."/>
            <person name="Iobst S."/>
            <person name="de Vazeille A.R."/>
            <person name="Buell C.R."/>
            <person name="Ying K."/>
            <person name="Li Y."/>
            <person name="Lu T."/>
            <person name="Huang Y."/>
            <person name="Zhao Q."/>
            <person name="Feng Q."/>
            <person name="Zhang L."/>
            <person name="Zhu J."/>
            <person name="Weng Q."/>
            <person name="Mu J."/>
            <person name="Lu Y."/>
            <person name="Fan D."/>
            <person name="Liu Y."/>
            <person name="Guan J."/>
            <person name="Zhang Y."/>
            <person name="Yu S."/>
            <person name="Liu X."/>
            <person name="Zhang Y."/>
            <person name="Hong G."/>
            <person name="Han B."/>
            <person name="Choisne N."/>
            <person name="Demange N."/>
            <person name="Orjeda G."/>
            <person name="Samain S."/>
            <person name="Cattolico L."/>
            <person name="Pelletier E."/>
            <person name="Couloux A."/>
            <person name="Segurens B."/>
            <person name="Wincker P."/>
            <person name="D'Hont A."/>
            <person name="Scarpelli C."/>
            <person name="Weissenbach J."/>
            <person name="Salanoubat M."/>
            <person name="Quetier F."/>
            <person name="Yu Y."/>
            <person name="Kim H.R."/>
            <person name="Rambo T."/>
            <person name="Currie J."/>
            <person name="Collura K."/>
            <person name="Luo M."/>
            <person name="Yang T."/>
            <person name="Ammiraju J.S.S."/>
            <person name="Engler F."/>
            <person name="Soderlund C."/>
            <person name="Wing R.A."/>
            <person name="Palmer L.E."/>
            <person name="de la Bastide M."/>
            <person name="Spiegel L."/>
            <person name="Nascimento L."/>
            <person name="Zutavern T."/>
            <person name="O'Shaughnessy A."/>
            <person name="Dike S."/>
            <person name="Dedhia N."/>
            <person name="Preston R."/>
            <person name="Balija V."/>
            <person name="McCombie W.R."/>
            <person name="Chow T."/>
            <person name="Chen H."/>
            <person name="Chung M."/>
            <person name="Chen C."/>
            <person name="Shaw J."/>
            <person name="Wu H."/>
            <person name="Hsiao K."/>
            <person name="Chao Y."/>
            <person name="Chu M."/>
            <person name="Cheng C."/>
            <person name="Hour A."/>
            <person name="Lee P."/>
            <person name="Lin S."/>
            <person name="Lin Y."/>
            <person name="Liou J."/>
            <person name="Liu S."/>
            <person name="Hsing Y."/>
            <person name="Raghuvanshi S."/>
            <person name="Mohanty A."/>
            <person name="Bharti A.K."/>
            <person name="Gaur A."/>
            <person name="Gupta V."/>
            <person name="Kumar D."/>
            <person name="Ravi V."/>
            <person name="Vij S."/>
            <person name="Kapur A."/>
            <person name="Khurana P."/>
            <person name="Khurana P."/>
            <person name="Khurana J.P."/>
            <person name="Tyagi A.K."/>
            <person name="Gaikwad K."/>
            <person name="Singh A."/>
            <person name="Dalal V."/>
            <person name="Srivastava S."/>
            <person name="Dixit A."/>
            <person name="Pal A.K."/>
            <person name="Ghazi I.A."/>
            <person name="Yadav M."/>
            <person name="Pandit A."/>
            <person name="Bhargava A."/>
            <person name="Sureshbabu K."/>
            <person name="Batra K."/>
            <person name="Sharma T.R."/>
            <person name="Mohapatra T."/>
            <person name="Singh N.K."/>
            <person name="Messing J."/>
            <person name="Nelson A.B."/>
            <person name="Fuks G."/>
            <person name="Kavchok S."/>
            <person name="Keizer G."/>
            <person name="Linton E."/>
            <person name="Llaca V."/>
            <person name="Song R."/>
            <person name="Tanyolac B."/>
            <person name="Young S."/>
            <person name="Ho-Il K."/>
            <person name="Hahn J.H."/>
            <person name="Sangsakoo G."/>
            <person name="Vanavichit A."/>
            <person name="de Mattos Luiz.A.T."/>
            <person name="Zimmer P.D."/>
            <person name="Malone G."/>
            <person name="Dellagostin O."/>
            <person name="de Oliveira A.C."/>
            <person name="Bevan M."/>
            <person name="Bancroft I."/>
            <person name="Minx P."/>
            <person name="Cordum H."/>
            <person name="Wilson R."/>
            <person name="Cheng Z."/>
            <person name="Jin W."/>
            <person name="Jiang J."/>
            <person name="Leong S.A."/>
            <person name="Iwama H."/>
            <person name="Gojobori T."/>
            <person name="Itoh T."/>
            <person name="Niimura Y."/>
            <person name="Fujii Y."/>
            <person name="Habara T."/>
            <person name="Sakai H."/>
            <person name="Sato Y."/>
            <person name="Wilson G."/>
            <person name="Kumar K."/>
            <person name="McCouch S."/>
            <person name="Juretic N."/>
            <person name="Hoen D."/>
            <person name="Wright S."/>
            <person name="Bruskiewich R."/>
            <person name="Bureau T."/>
            <person name="Miyao A."/>
            <person name="Hirochika H."/>
            <person name="Nishikawa T."/>
            <person name="Kadowaki K."/>
            <person name="Sugiura M."/>
            <person name="Burr B."/>
            <person name="Sasaki T."/>
        </authorList>
    </citation>
    <scope>NUCLEOTIDE SEQUENCE [LARGE SCALE GENOMIC DNA]</scope>
    <source>
        <strain evidence="3">cv. Nipponbare</strain>
    </source>
</reference>
<evidence type="ECO:0000313" key="2">
    <source>
        <dbReference type="EMBL" id="BAC84778.1"/>
    </source>
</evidence>
<dbReference type="Proteomes" id="UP000000763">
    <property type="component" value="Chromosome 7"/>
</dbReference>
<evidence type="ECO:0000313" key="3">
    <source>
        <dbReference type="Proteomes" id="UP000000763"/>
    </source>
</evidence>